<evidence type="ECO:0008006" key="4">
    <source>
        <dbReference type="Google" id="ProtNLM"/>
    </source>
</evidence>
<dbReference type="Pfam" id="PF13211">
    <property type="entry name" value="DUF4019"/>
    <property type="match status" value="1"/>
</dbReference>
<proteinExistence type="predicted"/>
<name>A0A1H1K0Q4_9BURK</name>
<dbReference type="InterPro" id="IPR025091">
    <property type="entry name" value="DUF4019"/>
</dbReference>
<feature type="signal peptide" evidence="1">
    <location>
        <begin position="1"/>
        <end position="20"/>
    </location>
</feature>
<feature type="chain" id="PRO_5011518731" description="DUF4019 domain-containing protein" evidence="1">
    <location>
        <begin position="21"/>
        <end position="158"/>
    </location>
</feature>
<dbReference type="AlphaFoldDB" id="A0A1H1K0Q4"/>
<dbReference type="EMBL" id="FNKX01000002">
    <property type="protein sequence ID" value="SDR55590.1"/>
    <property type="molecule type" value="Genomic_DNA"/>
</dbReference>
<organism evidence="2 3">
    <name type="scientific">Paraburkholderia tuberum</name>
    <dbReference type="NCBI Taxonomy" id="157910"/>
    <lineage>
        <taxon>Bacteria</taxon>
        <taxon>Pseudomonadati</taxon>
        <taxon>Pseudomonadota</taxon>
        <taxon>Betaproteobacteria</taxon>
        <taxon>Burkholderiales</taxon>
        <taxon>Burkholderiaceae</taxon>
        <taxon>Paraburkholderia</taxon>
    </lineage>
</organism>
<dbReference type="STRING" id="157910.SAMN05445850_6115"/>
<keyword evidence="3" id="KW-1185">Reference proteome</keyword>
<evidence type="ECO:0000313" key="2">
    <source>
        <dbReference type="EMBL" id="SDR55590.1"/>
    </source>
</evidence>
<gene>
    <name evidence="2" type="ORF">SAMN05445850_6115</name>
</gene>
<evidence type="ECO:0000256" key="1">
    <source>
        <dbReference type="SAM" id="SignalP"/>
    </source>
</evidence>
<protein>
    <recommendedName>
        <fullName evidence="4">DUF4019 domain-containing protein</fullName>
    </recommendedName>
</protein>
<accession>A0A1H1K0Q4</accession>
<dbReference type="Proteomes" id="UP000199365">
    <property type="component" value="Unassembled WGS sequence"/>
</dbReference>
<keyword evidence="1" id="KW-0732">Signal</keyword>
<evidence type="ECO:0000313" key="3">
    <source>
        <dbReference type="Proteomes" id="UP000199365"/>
    </source>
</evidence>
<sequence>MIFKLAAVCALTMSATLAAAAQGNSADELLNDAERIFQQFDSNRYAEVWQDAAPFIKGKIPQDQFVKTMSDARHTLGAVTRRGWSSVTRIQSIGVSGMPDGLYANVDSTSTLANGHTAFELLSFQLGADGQWHLTGYTPRLTQAQAQGAESAVRAGAK</sequence>
<reference evidence="3" key="1">
    <citation type="submission" date="2016-10" db="EMBL/GenBank/DDBJ databases">
        <authorList>
            <person name="Varghese N."/>
            <person name="Submissions S."/>
        </authorList>
    </citation>
    <scope>NUCLEOTIDE SEQUENCE [LARGE SCALE GENOMIC DNA]</scope>
    <source>
        <strain evidence="3">DUS833</strain>
    </source>
</reference>